<sequence>MDHRQSIRRTLHLRFKQPMNRLRLRIIQLRRVEPHQQLLALTSRQDRQALQRRLRRLLQSLHQMLQRRVHIAADPLRTNRRRHQGGQVEAITQIVDVQGQRVVGPLFTTQDMDTVPGPHGLLGNSADSAMPVVEQAAEQWRRRGHAAATLGQGQGRMFVPQQRGQPRVGRLDPGAHTLPADGNPQRQGIDKHPQRPIGTLAALHPAHQHGTEHHIPATRDLAQYLGPGQVYQAGDTHPQLPGLSPQALVQLRVQRLDRFLDIAAIALHILQTERQGRLLHLTEHVAEKRLMIGRADTQARLGHIVAIRHRHRQGLGLTEQPGLHFMLHHLHRHMVQGHVMEQQHRGDPLVERIFGIGQAHQRRLAHVQAVVTRVETAVQLRTDIAGGRIEFKRVKVQARLAPDHLHRRIQAFPDHAGTQNVVTVDNALQGLDKGVQAFAIVKGELALQHIGVAVSGRQVVIENPLLQRRQRVDVLHIGGTARHRRHHLVDLCLGQVGQRQQVRGDPLTTVDNQVGRHMDFTTATDSSGQRGQGRLAEQHAHVGTQAQLTHALDQADGQQRVPAQFEEVIVTPNPLDFQQLGPQPRQGDFQLALGGLELTAGISVGVGCRQGAAIELTVGGQRERFEDDEGTGHHVFGQGGRQFAAQIRHRQVALVLADQVGHQTLVSGFVLTGQHHRLAHARTSGQARFDLAQFDTETTNLHLVVVTPEVLDNPVRGPASEVAGAIQQGSRLVAERVGDELRGVQFRAVQVTLGHALPTDIQLAGHAHRHRLAQGIEHIDLAVADWPANGNTAIADRGNLVGRGKGGGFGRAVAVEQMLRSPLFQYPGNHRRVEHIAADDQVAQLGESLHQAVGILMEQPGGHPQHTDRLRQQQRTELVQGQQYRLLHHDHATAIEQWRPDIQGAGVKGRVGGEGHAIADIEIGIPVVDHQAADGPVRHQYPFGRTGGAGGVHDIGHRLGGRGQCRVRHVGVQLQGVQIDSLDPLGHRAVAQGQHLPRRAVVQHECLAFRRRIDIQRHIGRAAFDNRQLAGQQVEGALQQQRHPLARLYAEADQVSGQAIGPAVELPIGQAPAILDGGHCVGPRHHLLFEQCLQAAVSRIVACRGIEAVQHLPALGRWKDFQVLQGCLWLLFQGLDQGAEGGQHIVADALCTDLHQGLDRQAERFAQVVHRQGDRVGALFFTTKAVQTGPGLHGLGRSHRLGAAVAVVEQRTE</sequence>
<keyword evidence="3" id="KW-1185">Reference proteome</keyword>
<evidence type="ECO:0000256" key="1">
    <source>
        <dbReference type="SAM" id="MobiDB-lite"/>
    </source>
</evidence>
<reference evidence="2 3" key="1">
    <citation type="submission" date="2015-01" db="EMBL/GenBank/DDBJ databases">
        <title>Complete genome of Pseudomonas batumici UCM B-321 producer of the batumin antibiotic with strong antistaphilococcal and potential anticancer activity.</title>
        <authorList>
            <person name="Klochko V.V."/>
            <person name="Zelena L.B."/>
            <person name="Elena K.A."/>
            <person name="Reva O.N."/>
        </authorList>
    </citation>
    <scope>NUCLEOTIDE SEQUENCE [LARGE SCALE GENOMIC DNA]</scope>
    <source>
        <strain evidence="2 3">UCM B-321</strain>
    </source>
</reference>
<dbReference type="Proteomes" id="UP000031535">
    <property type="component" value="Unassembled WGS sequence"/>
</dbReference>
<comment type="caution">
    <text evidence="2">The sequence shown here is derived from an EMBL/GenBank/DDBJ whole genome shotgun (WGS) entry which is preliminary data.</text>
</comment>
<dbReference type="PATRIC" id="fig|226910.6.peg.5568"/>
<evidence type="ECO:0000313" key="2">
    <source>
        <dbReference type="EMBL" id="KIH80667.1"/>
    </source>
</evidence>
<protein>
    <submittedName>
        <fullName evidence="2">Uncharacterized protein</fullName>
    </submittedName>
</protein>
<dbReference type="AntiFam" id="ANF00178">
    <property type="entry name" value="Shadow ORF (opposite dhbF)"/>
</dbReference>
<accession>A0A0C2I6E1</accession>
<feature type="region of interest" description="Disordered" evidence="1">
    <location>
        <begin position="172"/>
        <end position="193"/>
    </location>
</feature>
<proteinExistence type="predicted"/>
<dbReference type="EMBL" id="JXDG01000076">
    <property type="protein sequence ID" value="KIH80667.1"/>
    <property type="molecule type" value="Genomic_DNA"/>
</dbReference>
<organism evidence="2 3">
    <name type="scientific">Pseudomonas batumici</name>
    <dbReference type="NCBI Taxonomy" id="226910"/>
    <lineage>
        <taxon>Bacteria</taxon>
        <taxon>Pseudomonadati</taxon>
        <taxon>Pseudomonadota</taxon>
        <taxon>Gammaproteobacteria</taxon>
        <taxon>Pseudomonadales</taxon>
        <taxon>Pseudomonadaceae</taxon>
        <taxon>Pseudomonas</taxon>
    </lineage>
</organism>
<dbReference type="AlphaFoldDB" id="A0A0C2I6E1"/>
<name>A0A0C2I6E1_9PSED</name>
<dbReference type="STRING" id="226910.UCMB321_5580"/>
<gene>
    <name evidence="2" type="ORF">UCMB321_5580</name>
</gene>
<evidence type="ECO:0000313" key="3">
    <source>
        <dbReference type="Proteomes" id="UP000031535"/>
    </source>
</evidence>